<comment type="similarity">
    <text evidence="8">In the N-terminal section; belongs to the bacterial solute-binding protein 3 family.</text>
</comment>
<gene>
    <name evidence="8" type="primary">mltF</name>
    <name evidence="10" type="ORF">J2T57_003539</name>
</gene>
<comment type="caution">
    <text evidence="10">The sequence shown here is derived from an EMBL/GenBank/DDBJ whole genome shotgun (WGS) entry which is preliminary data.</text>
</comment>
<evidence type="ECO:0000313" key="10">
    <source>
        <dbReference type="EMBL" id="MCP1676378.1"/>
    </source>
</evidence>
<dbReference type="SUPFAM" id="SSF53955">
    <property type="entry name" value="Lysozyme-like"/>
    <property type="match status" value="1"/>
</dbReference>
<dbReference type="GO" id="GO:0009253">
    <property type="term" value="P:peptidoglycan catabolic process"/>
    <property type="evidence" value="ECO:0007669"/>
    <property type="project" value="TreeGrafter"/>
</dbReference>
<dbReference type="Pfam" id="PF00497">
    <property type="entry name" value="SBP_bac_3"/>
    <property type="match status" value="1"/>
</dbReference>
<feature type="domain" description="Solute-binding protein family 3/N-terminal" evidence="9">
    <location>
        <begin position="43"/>
        <end position="267"/>
    </location>
</feature>
<comment type="function">
    <text evidence="8">Murein-degrading enzyme that degrades murein glycan strands and insoluble, high-molecular weight murein sacculi, with the concomitant formation of a 1,6-anhydromuramoyl product. Lytic transglycosylases (LTs) play an integral role in the metabolism of the peptidoglycan (PG) sacculus. Their lytic action creates space within the PG sacculus to allow for its expansion as well as for the insertion of various structures such as secretion systems and flagella.</text>
</comment>
<dbReference type="GO" id="GO:0009279">
    <property type="term" value="C:cell outer membrane"/>
    <property type="evidence" value="ECO:0007669"/>
    <property type="project" value="UniProtKB-SubCell"/>
</dbReference>
<evidence type="ECO:0000313" key="11">
    <source>
        <dbReference type="Proteomes" id="UP001205843"/>
    </source>
</evidence>
<dbReference type="Pfam" id="PF01464">
    <property type="entry name" value="SLT"/>
    <property type="match status" value="1"/>
</dbReference>
<dbReference type="RefSeq" id="WP_253482380.1">
    <property type="nucleotide sequence ID" value="NZ_JALJXV010000009.1"/>
</dbReference>
<dbReference type="CDD" id="cd01009">
    <property type="entry name" value="PBP2_YfhD_N"/>
    <property type="match status" value="1"/>
</dbReference>
<protein>
    <recommendedName>
        <fullName evidence="8">Membrane-bound lytic murein transglycosylase F</fullName>
        <ecNumber evidence="8">4.2.2.n1</ecNumber>
    </recommendedName>
    <alternativeName>
        <fullName evidence="8">Murein lyase F</fullName>
    </alternativeName>
</protein>
<evidence type="ECO:0000256" key="5">
    <source>
        <dbReference type="ARBA" id="ARBA00023237"/>
    </source>
</evidence>
<comment type="caution">
    <text evidence="8">Lacks conserved residue(s) required for the propagation of feature annotation.</text>
</comment>
<dbReference type="Gene3D" id="3.40.190.10">
    <property type="entry name" value="Periplasmic binding protein-like II"/>
    <property type="match status" value="2"/>
</dbReference>
<dbReference type="PROSITE" id="PS00922">
    <property type="entry name" value="TRANSGLYCOSYLASE"/>
    <property type="match status" value="1"/>
</dbReference>
<dbReference type="AlphaFoldDB" id="A0AAE3G8G4"/>
<organism evidence="10 11">
    <name type="scientific">Natronocella acetinitrilica</name>
    <dbReference type="NCBI Taxonomy" id="414046"/>
    <lineage>
        <taxon>Bacteria</taxon>
        <taxon>Pseudomonadati</taxon>
        <taxon>Pseudomonadota</taxon>
        <taxon>Gammaproteobacteria</taxon>
        <taxon>Chromatiales</taxon>
        <taxon>Ectothiorhodospiraceae</taxon>
        <taxon>Natronocella</taxon>
    </lineage>
</organism>
<evidence type="ECO:0000256" key="8">
    <source>
        <dbReference type="HAMAP-Rule" id="MF_02016"/>
    </source>
</evidence>
<proteinExistence type="inferred from homology"/>
<comment type="subcellular location">
    <subcellularLocation>
        <location evidence="8">Cell outer membrane</location>
        <topology evidence="8">Peripheral membrane protein</topology>
    </subcellularLocation>
    <text evidence="8">Attached to the inner leaflet of the outer membrane.</text>
</comment>
<keyword evidence="4 8" id="KW-0472">Membrane</keyword>
<reference evidence="10" key="1">
    <citation type="submission" date="2022-03" db="EMBL/GenBank/DDBJ databases">
        <title>Genomic Encyclopedia of Type Strains, Phase III (KMG-III): the genomes of soil and plant-associated and newly described type strains.</title>
        <authorList>
            <person name="Whitman W."/>
        </authorList>
    </citation>
    <scope>NUCLEOTIDE SEQUENCE</scope>
    <source>
        <strain evidence="10">ANL 6-2</strain>
    </source>
</reference>
<dbReference type="HAMAP" id="MF_02016">
    <property type="entry name" value="MltF"/>
    <property type="match status" value="1"/>
</dbReference>
<dbReference type="CDD" id="cd13403">
    <property type="entry name" value="MLTF-like"/>
    <property type="match status" value="1"/>
</dbReference>
<keyword evidence="11" id="KW-1185">Reference proteome</keyword>
<comment type="catalytic activity">
    <reaction evidence="8">
        <text>Exolytic cleavage of the (1-&gt;4)-beta-glycosidic linkage between N-acetylmuramic acid (MurNAc) and N-acetylglucosamine (GlcNAc) residues in peptidoglycan, from either the reducing or the non-reducing ends of the peptidoglycan chains, with concomitant formation of a 1,6-anhydrobond in the MurNAc residue.</text>
        <dbReference type="EC" id="4.2.2.n1"/>
    </reaction>
</comment>
<feature type="active site" evidence="8">
    <location>
        <position position="314"/>
    </location>
</feature>
<dbReference type="PANTHER" id="PTHR35936">
    <property type="entry name" value="MEMBRANE-BOUND LYTIC MUREIN TRANSGLYCOSYLASE F"/>
    <property type="match status" value="1"/>
</dbReference>
<dbReference type="GO" id="GO:0008933">
    <property type="term" value="F:peptidoglycan lytic transglycosylase activity"/>
    <property type="evidence" value="ECO:0007669"/>
    <property type="project" value="UniProtKB-UniRule"/>
</dbReference>
<dbReference type="EC" id="4.2.2.n1" evidence="8"/>
<dbReference type="SUPFAM" id="SSF53850">
    <property type="entry name" value="Periplasmic binding protein-like II"/>
    <property type="match status" value="1"/>
</dbReference>
<evidence type="ECO:0000256" key="1">
    <source>
        <dbReference type="ARBA" id="ARBA00007734"/>
    </source>
</evidence>
<dbReference type="GO" id="GO:0071555">
    <property type="term" value="P:cell wall organization"/>
    <property type="evidence" value="ECO:0007669"/>
    <property type="project" value="UniProtKB-KW"/>
</dbReference>
<keyword evidence="5 8" id="KW-0998">Cell outer membrane</keyword>
<dbReference type="PANTHER" id="PTHR35936:SF32">
    <property type="entry name" value="MEMBRANE-BOUND LYTIC MUREIN TRANSGLYCOSYLASE F"/>
    <property type="match status" value="1"/>
</dbReference>
<keyword evidence="6 8" id="KW-0456">Lyase</keyword>
<evidence type="ECO:0000256" key="7">
    <source>
        <dbReference type="ARBA" id="ARBA00023316"/>
    </source>
</evidence>
<evidence type="ECO:0000256" key="4">
    <source>
        <dbReference type="ARBA" id="ARBA00023136"/>
    </source>
</evidence>
<accession>A0AAE3G8G4</accession>
<dbReference type="EMBL" id="JALJXV010000009">
    <property type="protein sequence ID" value="MCP1676378.1"/>
    <property type="molecule type" value="Genomic_DNA"/>
</dbReference>
<feature type="region of interest" description="LT domain" evidence="8">
    <location>
        <begin position="268"/>
        <end position="489"/>
    </location>
</feature>
<dbReference type="InterPro" id="IPR001638">
    <property type="entry name" value="Solute-binding_3/MltF_N"/>
</dbReference>
<comment type="similarity">
    <text evidence="1">Belongs to the transglycosylase Slt family.</text>
</comment>
<dbReference type="InterPro" id="IPR008258">
    <property type="entry name" value="Transglycosylase_SLT_dom_1"/>
</dbReference>
<dbReference type="Proteomes" id="UP001205843">
    <property type="component" value="Unassembled WGS sequence"/>
</dbReference>
<evidence type="ECO:0000256" key="6">
    <source>
        <dbReference type="ARBA" id="ARBA00023239"/>
    </source>
</evidence>
<evidence type="ECO:0000256" key="2">
    <source>
        <dbReference type="ARBA" id="ARBA00010333"/>
    </source>
</evidence>
<dbReference type="GO" id="GO:0016998">
    <property type="term" value="P:cell wall macromolecule catabolic process"/>
    <property type="evidence" value="ECO:0007669"/>
    <property type="project" value="UniProtKB-UniRule"/>
</dbReference>
<comment type="similarity">
    <text evidence="8">In the C-terminal section; belongs to the transglycosylase Slt family.</text>
</comment>
<comment type="domain">
    <text evidence="8">The N-terminal domain does not have lytic activity and probably modulates enzymatic activity. The C-terminal domain is the catalytic active domain.</text>
</comment>
<dbReference type="InterPro" id="IPR023703">
    <property type="entry name" value="MltF"/>
</dbReference>
<dbReference type="InterPro" id="IPR023346">
    <property type="entry name" value="Lysozyme-like_dom_sf"/>
</dbReference>
<dbReference type="Gene3D" id="1.10.530.10">
    <property type="match status" value="1"/>
</dbReference>
<evidence type="ECO:0000259" key="9">
    <source>
        <dbReference type="SMART" id="SM00062"/>
    </source>
</evidence>
<sequence length="489" mass="54991">MPSRVLRILIATLCLGLLGASASGLLYKPTALEGVQQSGVLRVVTVAGPATLSHTSDGPTGLEYDLARAFADYLGVELDMLVASSKADVYHALATGSADLAAAGLSPSEARNRHFRFTESYLSVEQHVIYRFGQRRPETVADLAAMDSADLQIAAYGSQIERLQHLRGDYPELSWNEVASPGTEELLYRVWNREAELTVVDSIDLQLTQHFYPELRIAFTLEGARDLVWAFRNGRDDTLYRASGHFFEQMRNSGRLAQIEERYLGHLGQFDYVGARVFLRHITERLPEYREVFKEAAARTGVDWRLLAAIGYQESHWNPRAVSPTGVRGIMMLTLPTAREMGIEDRLDPVQSIDGGARYFASLRQRIPERIEEPVRTWLALAAYNVGMGHLEDARRLTEIRGGDPDTWKDIKDSLPLLSQREWYEQTRFGYARGQEPVTYVAQIRTYYDLLTRITDPEPGTTLVTVGRPYEPEARRRALNLAGLLQSTL</sequence>
<dbReference type="SMART" id="SM00062">
    <property type="entry name" value="PBPb"/>
    <property type="match status" value="1"/>
</dbReference>
<name>A0AAE3G8G4_9GAMM</name>
<keyword evidence="3 8" id="KW-0732">Signal</keyword>
<comment type="similarity">
    <text evidence="2">Belongs to the bacterial solute-binding protein 3 family.</text>
</comment>
<evidence type="ECO:0000256" key="3">
    <source>
        <dbReference type="ARBA" id="ARBA00022729"/>
    </source>
</evidence>
<keyword evidence="7 8" id="KW-0961">Cell wall biogenesis/degradation</keyword>
<dbReference type="InterPro" id="IPR000189">
    <property type="entry name" value="Transglyc_AS"/>
</dbReference>
<dbReference type="NCBIfam" id="NF008112">
    <property type="entry name" value="PRK10859.1"/>
    <property type="match status" value="1"/>
</dbReference>